<keyword evidence="4" id="KW-1185">Reference proteome</keyword>
<dbReference type="RefSeq" id="WP_322937171.1">
    <property type="nucleotide sequence ID" value="NZ_CP141059.1"/>
</dbReference>
<feature type="region of interest" description="Disordered" evidence="1">
    <location>
        <begin position="25"/>
        <end position="96"/>
    </location>
</feature>
<feature type="compositionally biased region" description="Basic and acidic residues" evidence="1">
    <location>
        <begin position="139"/>
        <end position="152"/>
    </location>
</feature>
<feature type="compositionally biased region" description="Low complexity" evidence="1">
    <location>
        <begin position="153"/>
        <end position="177"/>
    </location>
</feature>
<accession>A0ABZ0ZRG1</accession>
<organism evidence="3 4">
    <name type="scientific">Nocardioides bizhenqiangii</name>
    <dbReference type="NCBI Taxonomy" id="3095076"/>
    <lineage>
        <taxon>Bacteria</taxon>
        <taxon>Bacillati</taxon>
        <taxon>Actinomycetota</taxon>
        <taxon>Actinomycetes</taxon>
        <taxon>Propionibacteriales</taxon>
        <taxon>Nocardioidaceae</taxon>
        <taxon>Nocardioides</taxon>
    </lineage>
</organism>
<reference evidence="4" key="1">
    <citation type="submission" date="2023-12" db="EMBL/GenBank/DDBJ databases">
        <title>Novel species in genus Nocardioides.</title>
        <authorList>
            <person name="Zhou H."/>
        </authorList>
    </citation>
    <scope>NUCLEOTIDE SEQUENCE [LARGE SCALE GENOMIC DNA]</scope>
    <source>
        <strain evidence="4">HM61</strain>
    </source>
</reference>
<evidence type="ECO:0000256" key="2">
    <source>
        <dbReference type="SAM" id="Phobius"/>
    </source>
</evidence>
<proteinExistence type="predicted"/>
<evidence type="ECO:0000313" key="3">
    <source>
        <dbReference type="EMBL" id="WQQ26063.1"/>
    </source>
</evidence>
<evidence type="ECO:0000256" key="1">
    <source>
        <dbReference type="SAM" id="MobiDB-lite"/>
    </source>
</evidence>
<feature type="compositionally biased region" description="Pro residues" evidence="1">
    <location>
        <begin position="63"/>
        <end position="91"/>
    </location>
</feature>
<dbReference type="Proteomes" id="UP001327225">
    <property type="component" value="Chromosome"/>
</dbReference>
<name>A0ABZ0ZRG1_9ACTN</name>
<feature type="transmembrane region" description="Helical" evidence="2">
    <location>
        <begin position="105"/>
        <end position="128"/>
    </location>
</feature>
<sequence length="330" mass="33870">MDCPTCGTPPDRPDQRFCAKCGTNLAPAEPPTAYGQGTRITGPLFADDLPPPPAAPPTFAVPATPPPGYPPVPPPPVPPPTGPPPTGPPPIAYEAGRNGRRRTPVVLMAVAALFAAAIGAGGVVLLFGGDDDSPSDTSAEDRANDTGDRDATTDAAPSAQASETPTATETATKEPPTFQCWDGGAAVTRLADCAAPTGAAGLAWVFPSSTGASCSTEAGAQRASEAGCAPVVGGATVRFHYSEWRSRAALETYYASNTVAVIAAPDGRGDLVALQVESRDSSVGYKVAIYYTDPSAPWSVTIYAADEAEYLAAVDQLAMRPFPQLRGERE</sequence>
<gene>
    <name evidence="3" type="ORF">SHK19_19120</name>
</gene>
<protein>
    <submittedName>
        <fullName evidence="3">Zinc ribbon domain-containing protein</fullName>
    </submittedName>
</protein>
<evidence type="ECO:0000313" key="4">
    <source>
        <dbReference type="Proteomes" id="UP001327225"/>
    </source>
</evidence>
<dbReference type="EMBL" id="CP141059">
    <property type="protein sequence ID" value="WQQ26063.1"/>
    <property type="molecule type" value="Genomic_DNA"/>
</dbReference>
<keyword evidence="2" id="KW-1133">Transmembrane helix</keyword>
<keyword evidence="2" id="KW-0812">Transmembrane</keyword>
<feature type="region of interest" description="Disordered" evidence="1">
    <location>
        <begin position="132"/>
        <end position="179"/>
    </location>
</feature>
<keyword evidence="2" id="KW-0472">Membrane</keyword>